<evidence type="ECO:0000313" key="2">
    <source>
        <dbReference type="EMBL" id="KAK8838842.1"/>
    </source>
</evidence>
<gene>
    <name evidence="2" type="ORF">M9Y10_032882</name>
</gene>
<accession>A0ABR2GZ58</accession>
<reference evidence="2 3" key="1">
    <citation type="submission" date="2024-04" db="EMBL/GenBank/DDBJ databases">
        <title>Tritrichomonas musculus Genome.</title>
        <authorList>
            <person name="Alves-Ferreira E."/>
            <person name="Grigg M."/>
            <person name="Lorenzi H."/>
            <person name="Galac M."/>
        </authorList>
    </citation>
    <scope>NUCLEOTIDE SEQUENCE [LARGE SCALE GENOMIC DNA]</scope>
    <source>
        <strain evidence="2 3">EAF2021</strain>
    </source>
</reference>
<comment type="caution">
    <text evidence="2">The sequence shown here is derived from an EMBL/GenBank/DDBJ whole genome shotgun (WGS) entry which is preliminary data.</text>
</comment>
<name>A0ABR2GZ58_9EUKA</name>
<organism evidence="2 3">
    <name type="scientific">Tritrichomonas musculus</name>
    <dbReference type="NCBI Taxonomy" id="1915356"/>
    <lineage>
        <taxon>Eukaryota</taxon>
        <taxon>Metamonada</taxon>
        <taxon>Parabasalia</taxon>
        <taxon>Tritrichomonadida</taxon>
        <taxon>Tritrichomonadidae</taxon>
        <taxon>Tritrichomonas</taxon>
    </lineage>
</organism>
<keyword evidence="3" id="KW-1185">Reference proteome</keyword>
<dbReference type="EMBL" id="JAPFFF010000054">
    <property type="protein sequence ID" value="KAK8838842.1"/>
    <property type="molecule type" value="Genomic_DNA"/>
</dbReference>
<dbReference type="Proteomes" id="UP001470230">
    <property type="component" value="Unassembled WGS sequence"/>
</dbReference>
<feature type="coiled-coil region" evidence="1">
    <location>
        <begin position="398"/>
        <end position="470"/>
    </location>
</feature>
<keyword evidence="1" id="KW-0175">Coiled coil</keyword>
<proteinExistence type="predicted"/>
<evidence type="ECO:0000313" key="3">
    <source>
        <dbReference type="Proteomes" id="UP001470230"/>
    </source>
</evidence>
<protein>
    <submittedName>
        <fullName evidence="2">Uncharacterized protein</fullName>
    </submittedName>
</protein>
<evidence type="ECO:0000256" key="1">
    <source>
        <dbReference type="SAM" id="Coils"/>
    </source>
</evidence>
<sequence>MNDTNQKENTHEMAMHLSTIQNHVDTTIQDLGNRKNLVRVSSDKSIKVANDLNGRIGTLQKYSSALNLKRKDMQGQIDLFHQKNNEKLNLLKHDQESLENEIESLDQKLVHISNQITENKLMIDKLSNQIQLYDKENENLDIQSFRYQEILNRPVPLDRNDDIKDCIQEVQRSLKQIDEKIQFKSNLLHKFQNDIQVLQPITQINKSLLKVNERFVQAQEDEYLVNKRIEIEHSISKEKQEKLSLLLSQIKENNDGIDAFRNNFMQIKAIDMEIDREKEKKSQILTSATPIESELRRIEQEYDIEIKKEIKMAHDFNELEEKERNRDPSLILLENKVSELNEELRLIIQKKDDLTIIENNLQCKYDSLDQKTLLTKEKLSREITEGRVFHEQKLYKEIRNHSNSNDEMNKKIEELIMMINVFEAERKRLYRKIAIALNKLEKYKEKEMKMKKLKKKNKIERKKLNNLQLSIEALQFKINELTCINDHKKEDIQTKKLSIEQTLLKFYLPNQQQSFSKSNILSPILPILSNRGEAAKIISETALYVKKIFLFQQNAWKDIDQDEIKNAFERWDDTLEKIKPSIEKNILQAFVEFVC</sequence>
<feature type="coiled-coil region" evidence="1">
    <location>
        <begin position="81"/>
        <end position="143"/>
    </location>
</feature>